<dbReference type="Pfam" id="PF00028">
    <property type="entry name" value="Cadherin"/>
    <property type="match status" value="1"/>
</dbReference>
<dbReference type="EMBL" id="CAIIXF020000009">
    <property type="protein sequence ID" value="CAH1795185.1"/>
    <property type="molecule type" value="Genomic_DNA"/>
</dbReference>
<dbReference type="InterPro" id="IPR002126">
    <property type="entry name" value="Cadherin-like_dom"/>
</dbReference>
<evidence type="ECO:0000313" key="4">
    <source>
        <dbReference type="Proteomes" id="UP000749559"/>
    </source>
</evidence>
<dbReference type="GO" id="GO:0007156">
    <property type="term" value="P:homophilic cell adhesion via plasma membrane adhesion molecules"/>
    <property type="evidence" value="ECO:0007669"/>
    <property type="project" value="InterPro"/>
</dbReference>
<keyword evidence="1" id="KW-0812">Transmembrane</keyword>
<dbReference type="SUPFAM" id="SSF49313">
    <property type="entry name" value="Cadherin-like"/>
    <property type="match status" value="1"/>
</dbReference>
<dbReference type="SMART" id="SM00112">
    <property type="entry name" value="CA"/>
    <property type="match status" value="1"/>
</dbReference>
<feature type="non-terminal residue" evidence="3">
    <location>
        <position position="1"/>
    </location>
</feature>
<proteinExistence type="predicted"/>
<keyword evidence="2" id="KW-0472">Membrane</keyword>
<dbReference type="Proteomes" id="UP000749559">
    <property type="component" value="Unassembled WGS sequence"/>
</dbReference>
<gene>
    <name evidence="3" type="ORF">OFUS_LOCUS19760</name>
</gene>
<evidence type="ECO:0000313" key="3">
    <source>
        <dbReference type="EMBL" id="CAH1795185.1"/>
    </source>
</evidence>
<sequence>PIGKKIVQVSATDRDGEGPNNKVTFLVNGKGAERFQITPDTGIISLHSSLVPDQITADRKYEILVEAKDSGVPSLTSSVTVTITAYPNNKLPVFVPKDEYDVTIPEDTK</sequence>
<reference evidence="3" key="1">
    <citation type="submission" date="2022-03" db="EMBL/GenBank/DDBJ databases">
        <authorList>
            <person name="Martin C."/>
        </authorList>
    </citation>
    <scope>NUCLEOTIDE SEQUENCE</scope>
</reference>
<accession>A0A8J1UAJ3</accession>
<protein>
    <submittedName>
        <fullName evidence="3">Uncharacterized protein</fullName>
    </submittedName>
</protein>
<evidence type="ECO:0000256" key="1">
    <source>
        <dbReference type="ARBA" id="ARBA00022692"/>
    </source>
</evidence>
<dbReference type="AlphaFoldDB" id="A0A8J1UAJ3"/>
<organism evidence="3 4">
    <name type="scientific">Owenia fusiformis</name>
    <name type="common">Polychaete worm</name>
    <dbReference type="NCBI Taxonomy" id="6347"/>
    <lineage>
        <taxon>Eukaryota</taxon>
        <taxon>Metazoa</taxon>
        <taxon>Spiralia</taxon>
        <taxon>Lophotrochozoa</taxon>
        <taxon>Annelida</taxon>
        <taxon>Polychaeta</taxon>
        <taxon>Sedentaria</taxon>
        <taxon>Canalipalpata</taxon>
        <taxon>Sabellida</taxon>
        <taxon>Oweniida</taxon>
        <taxon>Oweniidae</taxon>
        <taxon>Owenia</taxon>
    </lineage>
</organism>
<keyword evidence="4" id="KW-1185">Reference proteome</keyword>
<dbReference type="PANTHER" id="PTHR24026">
    <property type="entry name" value="FAT ATYPICAL CADHERIN-RELATED"/>
    <property type="match status" value="1"/>
</dbReference>
<dbReference type="PANTHER" id="PTHR24026:SF126">
    <property type="entry name" value="PROTOCADHERIN FAT 4"/>
    <property type="match status" value="1"/>
</dbReference>
<dbReference type="Gene3D" id="2.60.40.60">
    <property type="entry name" value="Cadherins"/>
    <property type="match status" value="1"/>
</dbReference>
<dbReference type="GO" id="GO:0005886">
    <property type="term" value="C:plasma membrane"/>
    <property type="evidence" value="ECO:0007669"/>
    <property type="project" value="UniProtKB-SubCell"/>
</dbReference>
<feature type="non-terminal residue" evidence="3">
    <location>
        <position position="109"/>
    </location>
</feature>
<keyword evidence="2" id="KW-1133">Transmembrane helix</keyword>
<dbReference type="CDD" id="cd11304">
    <property type="entry name" value="Cadherin_repeat"/>
    <property type="match status" value="1"/>
</dbReference>
<comment type="caution">
    <text evidence="3">The sequence shown here is derived from an EMBL/GenBank/DDBJ whole genome shotgun (WGS) entry which is preliminary data.</text>
</comment>
<dbReference type="OrthoDB" id="6156217at2759"/>
<evidence type="ECO:0000256" key="2">
    <source>
        <dbReference type="ARBA" id="ARBA00022989"/>
    </source>
</evidence>
<dbReference type="InterPro" id="IPR015919">
    <property type="entry name" value="Cadherin-like_sf"/>
</dbReference>
<dbReference type="GO" id="GO:0005509">
    <property type="term" value="F:calcium ion binding"/>
    <property type="evidence" value="ECO:0007669"/>
    <property type="project" value="UniProtKB-UniRule"/>
</dbReference>
<dbReference type="PROSITE" id="PS50268">
    <property type="entry name" value="CADHERIN_2"/>
    <property type="match status" value="1"/>
</dbReference>
<name>A0A8J1UAJ3_OWEFU</name>